<sequence>MFKNMLLLFSIIFTLNSCSGKEAKKQESAFIVMKTPTVKFADMGFIYDTPSKVKVEVYTAGQPLVDLEINSQNICLSLMKCMDKKDFNKEVLSESYSDTLLENIFRGKPIFEKKNLEKQDNGFVQKISKEGLYNISYSVVSGNRVFRDTINKIVIKVREQ</sequence>
<name>A0A6S6SI02_9BACT</name>
<proteinExistence type="predicted"/>
<organism evidence="1">
    <name type="scientific">uncultured Sulfurovum sp</name>
    <dbReference type="NCBI Taxonomy" id="269237"/>
    <lineage>
        <taxon>Bacteria</taxon>
        <taxon>Pseudomonadati</taxon>
        <taxon>Campylobacterota</taxon>
        <taxon>Epsilonproteobacteria</taxon>
        <taxon>Campylobacterales</taxon>
        <taxon>Sulfurovaceae</taxon>
        <taxon>Sulfurovum</taxon>
        <taxon>environmental samples</taxon>
    </lineage>
</organism>
<protein>
    <recommendedName>
        <fullName evidence="2">Lipoprotein</fullName>
    </recommendedName>
</protein>
<gene>
    <name evidence="1" type="ORF">HELGO_WM13686</name>
</gene>
<dbReference type="AlphaFoldDB" id="A0A6S6SI02"/>
<evidence type="ECO:0008006" key="2">
    <source>
        <dbReference type="Google" id="ProtNLM"/>
    </source>
</evidence>
<reference evidence="1" key="1">
    <citation type="submission" date="2020-01" db="EMBL/GenBank/DDBJ databases">
        <authorList>
            <person name="Meier V. D."/>
            <person name="Meier V D."/>
        </authorList>
    </citation>
    <scope>NUCLEOTIDE SEQUENCE</scope>
    <source>
        <strain evidence="1">HLG_WM_MAG_03</strain>
    </source>
</reference>
<accession>A0A6S6SI02</accession>
<dbReference type="EMBL" id="CACVAR010000125">
    <property type="protein sequence ID" value="CAA6804539.1"/>
    <property type="molecule type" value="Genomic_DNA"/>
</dbReference>
<evidence type="ECO:0000313" key="1">
    <source>
        <dbReference type="EMBL" id="CAA6804539.1"/>
    </source>
</evidence>